<feature type="region of interest" description="Disordered" evidence="2">
    <location>
        <begin position="170"/>
        <end position="193"/>
    </location>
</feature>
<dbReference type="SUPFAM" id="SSF48371">
    <property type="entry name" value="ARM repeat"/>
    <property type="match status" value="1"/>
</dbReference>
<proteinExistence type="predicted"/>
<dbReference type="KEGG" id="dgr:6560209"/>
<dbReference type="STRING" id="7222.B4J7D4"/>
<dbReference type="EMBL" id="CH916367">
    <property type="protein sequence ID" value="EDW01058.1"/>
    <property type="molecule type" value="Genomic_DNA"/>
</dbReference>
<name>B4J7D4_DROGR</name>
<feature type="coiled-coil region" evidence="1">
    <location>
        <begin position="37"/>
        <end position="116"/>
    </location>
</feature>
<keyword evidence="4" id="KW-1185">Reference proteome</keyword>
<evidence type="ECO:0000256" key="1">
    <source>
        <dbReference type="SAM" id="Coils"/>
    </source>
</evidence>
<dbReference type="AlphaFoldDB" id="B4J7D4"/>
<dbReference type="OMA" id="FNMANCD"/>
<dbReference type="HOGENOM" id="CLU_004489_0_0_1"/>
<accession>B4J7D4</accession>
<evidence type="ECO:0000313" key="4">
    <source>
        <dbReference type="Proteomes" id="UP000001070"/>
    </source>
</evidence>
<feature type="compositionally biased region" description="Polar residues" evidence="2">
    <location>
        <begin position="484"/>
        <end position="505"/>
    </location>
</feature>
<dbReference type="eggNOG" id="ENOG502S8KT">
    <property type="taxonomic scope" value="Eukaryota"/>
</dbReference>
<dbReference type="Proteomes" id="UP000001070">
    <property type="component" value="Unassembled WGS sequence"/>
</dbReference>
<dbReference type="InParanoid" id="B4J7D4"/>
<dbReference type="OrthoDB" id="6368736at2759"/>
<evidence type="ECO:0000313" key="3">
    <source>
        <dbReference type="EMBL" id="EDW01058.1"/>
    </source>
</evidence>
<keyword evidence="1" id="KW-0175">Coiled coil</keyword>
<dbReference type="FunCoup" id="B4J7D4">
    <property type="interactions" value="118"/>
</dbReference>
<feature type="compositionally biased region" description="Polar residues" evidence="2">
    <location>
        <begin position="717"/>
        <end position="728"/>
    </location>
</feature>
<dbReference type="InterPro" id="IPR016024">
    <property type="entry name" value="ARM-type_fold"/>
</dbReference>
<protein>
    <submittedName>
        <fullName evidence="3">GH20662</fullName>
    </submittedName>
</protein>
<gene>
    <name evidence="3" type="primary">Dgri\GH20662</name>
    <name evidence="3" type="ORF">Dgri_GH20662</name>
</gene>
<reference evidence="3 4" key="1">
    <citation type="journal article" date="2007" name="Nature">
        <title>Evolution of genes and genomes on the Drosophila phylogeny.</title>
        <authorList>
            <consortium name="Drosophila 12 Genomes Consortium"/>
            <person name="Clark A.G."/>
            <person name="Eisen M.B."/>
            <person name="Smith D.R."/>
            <person name="Bergman C.M."/>
            <person name="Oliver B."/>
            <person name="Markow T.A."/>
            <person name="Kaufman T.C."/>
            <person name="Kellis M."/>
            <person name="Gelbart W."/>
            <person name="Iyer V.N."/>
            <person name="Pollard D.A."/>
            <person name="Sackton T.B."/>
            <person name="Larracuente A.M."/>
            <person name="Singh N.D."/>
            <person name="Abad J.P."/>
            <person name="Abt D.N."/>
            <person name="Adryan B."/>
            <person name="Aguade M."/>
            <person name="Akashi H."/>
            <person name="Anderson W.W."/>
            <person name="Aquadro C.F."/>
            <person name="Ardell D.H."/>
            <person name="Arguello R."/>
            <person name="Artieri C.G."/>
            <person name="Barbash D.A."/>
            <person name="Barker D."/>
            <person name="Barsanti P."/>
            <person name="Batterham P."/>
            <person name="Batzoglou S."/>
            <person name="Begun D."/>
            <person name="Bhutkar A."/>
            <person name="Blanco E."/>
            <person name="Bosak S.A."/>
            <person name="Bradley R.K."/>
            <person name="Brand A.D."/>
            <person name="Brent M.R."/>
            <person name="Brooks A.N."/>
            <person name="Brown R.H."/>
            <person name="Butlin R.K."/>
            <person name="Caggese C."/>
            <person name="Calvi B.R."/>
            <person name="Bernardo de Carvalho A."/>
            <person name="Caspi A."/>
            <person name="Castrezana S."/>
            <person name="Celniker S.E."/>
            <person name="Chang J.L."/>
            <person name="Chapple C."/>
            <person name="Chatterji S."/>
            <person name="Chinwalla A."/>
            <person name="Civetta A."/>
            <person name="Clifton S.W."/>
            <person name="Comeron J.M."/>
            <person name="Costello J.C."/>
            <person name="Coyne J.A."/>
            <person name="Daub J."/>
            <person name="David R.G."/>
            <person name="Delcher A.L."/>
            <person name="Delehaunty K."/>
            <person name="Do C.B."/>
            <person name="Ebling H."/>
            <person name="Edwards K."/>
            <person name="Eickbush T."/>
            <person name="Evans J.D."/>
            <person name="Filipski A."/>
            <person name="Findeiss S."/>
            <person name="Freyhult E."/>
            <person name="Fulton L."/>
            <person name="Fulton R."/>
            <person name="Garcia A.C."/>
            <person name="Gardiner A."/>
            <person name="Garfield D.A."/>
            <person name="Garvin B.E."/>
            <person name="Gibson G."/>
            <person name="Gilbert D."/>
            <person name="Gnerre S."/>
            <person name="Godfrey J."/>
            <person name="Good R."/>
            <person name="Gotea V."/>
            <person name="Gravely B."/>
            <person name="Greenberg A.J."/>
            <person name="Griffiths-Jones S."/>
            <person name="Gross S."/>
            <person name="Guigo R."/>
            <person name="Gustafson E.A."/>
            <person name="Haerty W."/>
            <person name="Hahn M.W."/>
            <person name="Halligan D.L."/>
            <person name="Halpern A.L."/>
            <person name="Halter G.M."/>
            <person name="Han M.V."/>
            <person name="Heger A."/>
            <person name="Hillier L."/>
            <person name="Hinrichs A.S."/>
            <person name="Holmes I."/>
            <person name="Hoskins R.A."/>
            <person name="Hubisz M.J."/>
            <person name="Hultmark D."/>
            <person name="Huntley M.A."/>
            <person name="Jaffe D.B."/>
            <person name="Jagadeeshan S."/>
            <person name="Jeck W.R."/>
            <person name="Johnson J."/>
            <person name="Jones C.D."/>
            <person name="Jordan W.C."/>
            <person name="Karpen G.H."/>
            <person name="Kataoka E."/>
            <person name="Keightley P.D."/>
            <person name="Kheradpour P."/>
            <person name="Kirkness E.F."/>
            <person name="Koerich L.B."/>
            <person name="Kristiansen K."/>
            <person name="Kudrna D."/>
            <person name="Kulathinal R.J."/>
            <person name="Kumar S."/>
            <person name="Kwok R."/>
            <person name="Lander E."/>
            <person name="Langley C.H."/>
            <person name="Lapoint R."/>
            <person name="Lazzaro B.P."/>
            <person name="Lee S.J."/>
            <person name="Levesque L."/>
            <person name="Li R."/>
            <person name="Lin C.F."/>
            <person name="Lin M.F."/>
            <person name="Lindblad-Toh K."/>
            <person name="Llopart A."/>
            <person name="Long M."/>
            <person name="Low L."/>
            <person name="Lozovsky E."/>
            <person name="Lu J."/>
            <person name="Luo M."/>
            <person name="Machado C.A."/>
            <person name="Makalowski W."/>
            <person name="Marzo M."/>
            <person name="Matsuda M."/>
            <person name="Matzkin L."/>
            <person name="McAllister B."/>
            <person name="McBride C.S."/>
            <person name="McKernan B."/>
            <person name="McKernan K."/>
            <person name="Mendez-Lago M."/>
            <person name="Minx P."/>
            <person name="Mollenhauer M.U."/>
            <person name="Montooth K."/>
            <person name="Mount S.M."/>
            <person name="Mu X."/>
            <person name="Myers E."/>
            <person name="Negre B."/>
            <person name="Newfeld S."/>
            <person name="Nielsen R."/>
            <person name="Noor M.A."/>
            <person name="O'Grady P."/>
            <person name="Pachter L."/>
            <person name="Papaceit M."/>
            <person name="Parisi M.J."/>
            <person name="Parisi M."/>
            <person name="Parts L."/>
            <person name="Pedersen J.S."/>
            <person name="Pesole G."/>
            <person name="Phillippy A.M."/>
            <person name="Ponting C.P."/>
            <person name="Pop M."/>
            <person name="Porcelli D."/>
            <person name="Powell J.R."/>
            <person name="Prohaska S."/>
            <person name="Pruitt K."/>
            <person name="Puig M."/>
            <person name="Quesneville H."/>
            <person name="Ram K.R."/>
            <person name="Rand D."/>
            <person name="Rasmussen M.D."/>
            <person name="Reed L.K."/>
            <person name="Reenan R."/>
            <person name="Reily A."/>
            <person name="Remington K.A."/>
            <person name="Rieger T.T."/>
            <person name="Ritchie M.G."/>
            <person name="Robin C."/>
            <person name="Rogers Y.H."/>
            <person name="Rohde C."/>
            <person name="Rozas J."/>
            <person name="Rubenfield M.J."/>
            <person name="Ruiz A."/>
            <person name="Russo S."/>
            <person name="Salzberg S.L."/>
            <person name="Sanchez-Gracia A."/>
            <person name="Saranga D.J."/>
            <person name="Sato H."/>
            <person name="Schaeffer S.W."/>
            <person name="Schatz M.C."/>
            <person name="Schlenke T."/>
            <person name="Schwartz R."/>
            <person name="Segarra C."/>
            <person name="Singh R.S."/>
            <person name="Sirot L."/>
            <person name="Sirota M."/>
            <person name="Sisneros N.B."/>
            <person name="Smith C.D."/>
            <person name="Smith T.F."/>
            <person name="Spieth J."/>
            <person name="Stage D.E."/>
            <person name="Stark A."/>
            <person name="Stephan W."/>
            <person name="Strausberg R.L."/>
            <person name="Strempel S."/>
            <person name="Sturgill D."/>
            <person name="Sutton G."/>
            <person name="Sutton G.G."/>
            <person name="Tao W."/>
            <person name="Teichmann S."/>
            <person name="Tobari Y.N."/>
            <person name="Tomimura Y."/>
            <person name="Tsolas J.M."/>
            <person name="Valente V.L."/>
            <person name="Venter E."/>
            <person name="Venter J.C."/>
            <person name="Vicario S."/>
            <person name="Vieira F.G."/>
            <person name="Vilella A.J."/>
            <person name="Villasante A."/>
            <person name="Walenz B."/>
            <person name="Wang J."/>
            <person name="Wasserman M."/>
            <person name="Watts T."/>
            <person name="Wilson D."/>
            <person name="Wilson R.K."/>
            <person name="Wing R.A."/>
            <person name="Wolfner M.F."/>
            <person name="Wong A."/>
            <person name="Wong G.K."/>
            <person name="Wu C.I."/>
            <person name="Wu G."/>
            <person name="Yamamoto D."/>
            <person name="Yang H.P."/>
            <person name="Yang S.P."/>
            <person name="Yorke J.A."/>
            <person name="Yoshida K."/>
            <person name="Zdobnov E."/>
            <person name="Zhang P."/>
            <person name="Zhang Y."/>
            <person name="Zimin A.V."/>
            <person name="Baldwin J."/>
            <person name="Abdouelleil A."/>
            <person name="Abdulkadir J."/>
            <person name="Abebe A."/>
            <person name="Abera B."/>
            <person name="Abreu J."/>
            <person name="Acer S.C."/>
            <person name="Aftuck L."/>
            <person name="Alexander A."/>
            <person name="An P."/>
            <person name="Anderson E."/>
            <person name="Anderson S."/>
            <person name="Arachi H."/>
            <person name="Azer M."/>
            <person name="Bachantsang P."/>
            <person name="Barry A."/>
            <person name="Bayul T."/>
            <person name="Berlin A."/>
            <person name="Bessette D."/>
            <person name="Bloom T."/>
            <person name="Blye J."/>
            <person name="Boguslavskiy L."/>
            <person name="Bonnet C."/>
            <person name="Boukhgalter B."/>
            <person name="Bourzgui I."/>
            <person name="Brown A."/>
            <person name="Cahill P."/>
            <person name="Channer S."/>
            <person name="Cheshatsang Y."/>
            <person name="Chuda L."/>
            <person name="Citroen M."/>
            <person name="Collymore A."/>
            <person name="Cooke P."/>
            <person name="Costello M."/>
            <person name="D'Aco K."/>
            <person name="Daza R."/>
            <person name="De Haan G."/>
            <person name="DeGray S."/>
            <person name="DeMaso C."/>
            <person name="Dhargay N."/>
            <person name="Dooley K."/>
            <person name="Dooley E."/>
            <person name="Doricent M."/>
            <person name="Dorje P."/>
            <person name="Dorjee K."/>
            <person name="Dupes A."/>
            <person name="Elong R."/>
            <person name="Falk J."/>
            <person name="Farina A."/>
            <person name="Faro S."/>
            <person name="Ferguson D."/>
            <person name="Fisher S."/>
            <person name="Foley C.D."/>
            <person name="Franke A."/>
            <person name="Friedrich D."/>
            <person name="Gadbois L."/>
            <person name="Gearin G."/>
            <person name="Gearin C.R."/>
            <person name="Giannoukos G."/>
            <person name="Goode T."/>
            <person name="Graham J."/>
            <person name="Grandbois E."/>
            <person name="Grewal S."/>
            <person name="Gyaltsen K."/>
            <person name="Hafez N."/>
            <person name="Hagos B."/>
            <person name="Hall J."/>
            <person name="Henson C."/>
            <person name="Hollinger A."/>
            <person name="Honan T."/>
            <person name="Huard M.D."/>
            <person name="Hughes L."/>
            <person name="Hurhula B."/>
            <person name="Husby M.E."/>
            <person name="Kamat A."/>
            <person name="Kanga B."/>
            <person name="Kashin S."/>
            <person name="Khazanovich D."/>
            <person name="Kisner P."/>
            <person name="Lance K."/>
            <person name="Lara M."/>
            <person name="Lee W."/>
            <person name="Lennon N."/>
            <person name="Letendre F."/>
            <person name="LeVine R."/>
            <person name="Lipovsky A."/>
            <person name="Liu X."/>
            <person name="Liu J."/>
            <person name="Liu S."/>
            <person name="Lokyitsang T."/>
            <person name="Lokyitsang Y."/>
            <person name="Lubonja R."/>
            <person name="Lui A."/>
            <person name="MacDonald P."/>
            <person name="Magnisalis V."/>
            <person name="Maru K."/>
            <person name="Matthews C."/>
            <person name="McCusker W."/>
            <person name="McDonough S."/>
            <person name="Mehta T."/>
            <person name="Meldrim J."/>
            <person name="Meneus L."/>
            <person name="Mihai O."/>
            <person name="Mihalev A."/>
            <person name="Mihova T."/>
            <person name="Mittelman R."/>
            <person name="Mlenga V."/>
            <person name="Montmayeur A."/>
            <person name="Mulrain L."/>
            <person name="Navidi A."/>
            <person name="Naylor J."/>
            <person name="Negash T."/>
            <person name="Nguyen T."/>
            <person name="Nguyen N."/>
            <person name="Nicol R."/>
            <person name="Norbu C."/>
            <person name="Norbu N."/>
            <person name="Novod N."/>
            <person name="O'Neill B."/>
            <person name="Osman S."/>
            <person name="Markiewicz E."/>
            <person name="Oyono O.L."/>
            <person name="Patti C."/>
            <person name="Phunkhang P."/>
            <person name="Pierre F."/>
            <person name="Priest M."/>
            <person name="Raghuraman S."/>
            <person name="Rege F."/>
            <person name="Reyes R."/>
            <person name="Rise C."/>
            <person name="Rogov P."/>
            <person name="Ross K."/>
            <person name="Ryan E."/>
            <person name="Settipalli S."/>
            <person name="Shea T."/>
            <person name="Sherpa N."/>
            <person name="Shi L."/>
            <person name="Shih D."/>
            <person name="Sparrow T."/>
            <person name="Spaulding J."/>
            <person name="Stalker J."/>
            <person name="Stange-Thomann N."/>
            <person name="Stavropoulos S."/>
            <person name="Stone C."/>
            <person name="Strader C."/>
            <person name="Tesfaye S."/>
            <person name="Thomson T."/>
            <person name="Thoulutsang Y."/>
            <person name="Thoulutsang D."/>
            <person name="Topham K."/>
            <person name="Topping I."/>
            <person name="Tsamla T."/>
            <person name="Vassiliev H."/>
            <person name="Vo A."/>
            <person name="Wangchuk T."/>
            <person name="Wangdi T."/>
            <person name="Weiand M."/>
            <person name="Wilkinson J."/>
            <person name="Wilson A."/>
            <person name="Yadav S."/>
            <person name="Young G."/>
            <person name="Yu Q."/>
            <person name="Zembek L."/>
            <person name="Zhong D."/>
            <person name="Zimmer A."/>
            <person name="Zwirko Z."/>
            <person name="Jaffe D.B."/>
            <person name="Alvarez P."/>
            <person name="Brockman W."/>
            <person name="Butler J."/>
            <person name="Chin C."/>
            <person name="Gnerre S."/>
            <person name="Grabherr M."/>
            <person name="Kleber M."/>
            <person name="Mauceli E."/>
            <person name="MacCallum I."/>
        </authorList>
    </citation>
    <scope>NUCLEOTIDE SEQUENCE [LARGE SCALE GENOMIC DNA]</scope>
    <source>
        <strain evidence="4">Tucson 15287-2541.00</strain>
    </source>
</reference>
<dbReference type="PhylomeDB" id="B4J7D4"/>
<sequence length="1232" mass="138591">MPENLGFDVFDSLFTAPIEIQQQHNASDNRIHSAKKARRLAEQIAETDKLRRQFEDQKQQLRELQRTANEVTEIYQREKQQRVELELRTVANSQLCEDLKQQLEDQRISCEQLQDQLHVKVLPIQVEDMVRMYMQRIGRDAHAGVTTRPERMMIMQLTEYCSSANISIPQLKKRTKPQQQQQELQPPQNVVPSRSEMCSIAVQTDDVPSRPAMCSIAVQTEKLSTRNQGIQHKNTTTTRATTTASLIQTNDVGTSCPYAKPAPNAQQILDEMLSWRKTPVSPICDPPDAVATATVTATTTTCSMGTCTDLCNVLRAIDFLPKVPATVKCSDSRPPSRGNYESVKDEMAMPTDLSGYSHDTPKNLLGFLPHNQSILAKMPPQDFEEIWQVLGKMILVALRHPTNAISQADCHSWFDELLEISINQPNNVACDSNNQNDGDEFTAASKKPTPIDIGTEPIKESSSQPKIGLELTPIRLPPVPKINPKTNKVQKTVPHSTNAPEQEQPNETAVHFLSNLYAYHKPNLDNLDIELDAEERQLLHLTTATLIPNQQLQNVPVYCEQVAHQLPQIGNAAVDSQKQLVQAADSEQVANADEHLLPSISNAAANSPKLPNAALDCEPGNPITVNAKEQRLPEICSSPVDGEHVAAKDSNQQLTLSLFGNDADSEDEEAEMLTHEQTSNRLIQIAPEEDAIHSDEDSIDDDHNLIIDEAYSQSYPCSVDDNQGSTPDCITMPQENDEKPAQQLHVDKRKRKSSSMCESQPVVKRFTRLQAKKQLLLESDNLKSEVQPSCIYDCSPMSPIATNGCEESEQSEPIEIPLEPPVGEQGESAPKALLCYVINSLKDGTKQRGIRKQQQQTQMSSKQSDQLKRQIIAYLKHPAPSELETCAQLVNTDDNQDVVINAIISASSELKDNNALEVLLCVLVPCNFKRSLLIERLIHRLEQCLFHPNKRGTTQLALEYVRLSLQLMRLQANLAEPLEYQNQNPARLLLTKILYHYNRDMTLLVLEVLSHFPTVLPHREERAYDNADPLITVIKHCLMCHKYEVQAPDGPDRALLSALRFQYHFQPFEPTRQQVITNLVEKLKAGHVHQLSYAFALFCKCVQGSFAIKDVLAAQLLPLVDDYCGLCTRSEEYDGRMECLLQCISMIVKQLPLDSKIDISVYIALFQQVLVAVPRPQVQQAAVQAILRTQRFGYAFALDALRSYRPNYPLTSMTRAMLRSFAERRWQYKHPH</sequence>
<organism evidence="4">
    <name type="scientific">Drosophila grimshawi</name>
    <name type="common">Hawaiian fruit fly</name>
    <name type="synonym">Idiomyia grimshawi</name>
    <dbReference type="NCBI Taxonomy" id="7222"/>
    <lineage>
        <taxon>Eukaryota</taxon>
        <taxon>Metazoa</taxon>
        <taxon>Ecdysozoa</taxon>
        <taxon>Arthropoda</taxon>
        <taxon>Hexapoda</taxon>
        <taxon>Insecta</taxon>
        <taxon>Pterygota</taxon>
        <taxon>Neoptera</taxon>
        <taxon>Endopterygota</taxon>
        <taxon>Diptera</taxon>
        <taxon>Brachycera</taxon>
        <taxon>Muscomorpha</taxon>
        <taxon>Ephydroidea</taxon>
        <taxon>Drosophilidae</taxon>
        <taxon>Drosophila</taxon>
        <taxon>Hawaiian Drosophila</taxon>
    </lineage>
</organism>
<dbReference type="SMR" id="B4J7D4"/>
<feature type="region of interest" description="Disordered" evidence="2">
    <location>
        <begin position="717"/>
        <end position="759"/>
    </location>
</feature>
<feature type="compositionally biased region" description="Low complexity" evidence="2">
    <location>
        <begin position="177"/>
        <end position="188"/>
    </location>
</feature>
<feature type="region of interest" description="Disordered" evidence="2">
    <location>
        <begin position="434"/>
        <end position="505"/>
    </location>
</feature>
<evidence type="ECO:0000256" key="2">
    <source>
        <dbReference type="SAM" id="MobiDB-lite"/>
    </source>
</evidence>